<feature type="compositionally biased region" description="Polar residues" evidence="6">
    <location>
        <begin position="85"/>
        <end position="98"/>
    </location>
</feature>
<evidence type="ECO:0000256" key="2">
    <source>
        <dbReference type="ARBA" id="ARBA00022737"/>
    </source>
</evidence>
<feature type="repeat" description="RCC1" evidence="5">
    <location>
        <begin position="322"/>
        <end position="373"/>
    </location>
</feature>
<feature type="active site" description="Glycyl thioester intermediate" evidence="4">
    <location>
        <position position="1351"/>
    </location>
</feature>
<keyword evidence="2" id="KW-0677">Repeat</keyword>
<evidence type="ECO:0000313" key="8">
    <source>
        <dbReference type="EMBL" id="CAB9518184.1"/>
    </source>
</evidence>
<feature type="region of interest" description="Disordered" evidence="6">
    <location>
        <begin position="179"/>
        <end position="205"/>
    </location>
</feature>
<dbReference type="Gene3D" id="3.30.2160.10">
    <property type="entry name" value="Hect, E3 ligase catalytic domain"/>
    <property type="match status" value="1"/>
</dbReference>
<name>A0A9N8EDD5_9STRA</name>
<comment type="caution">
    <text evidence="8">The sequence shown here is derived from an EMBL/GenBank/DDBJ whole genome shotgun (WGS) entry which is preliminary data.</text>
</comment>
<dbReference type="InterPro" id="IPR051709">
    <property type="entry name" value="Ub-ligase/GTPase-reg"/>
</dbReference>
<keyword evidence="1" id="KW-0808">Transferase</keyword>
<keyword evidence="9" id="KW-1185">Reference proteome</keyword>
<dbReference type="InterPro" id="IPR035983">
    <property type="entry name" value="Hect_E3_ubiquitin_ligase"/>
</dbReference>
<feature type="repeat" description="RCC1" evidence="5">
    <location>
        <begin position="263"/>
        <end position="321"/>
    </location>
</feature>
<feature type="region of interest" description="Disordered" evidence="6">
    <location>
        <begin position="70"/>
        <end position="125"/>
    </location>
</feature>
<dbReference type="EMBL" id="CAICTM010000911">
    <property type="protein sequence ID" value="CAB9518184.1"/>
    <property type="molecule type" value="Genomic_DNA"/>
</dbReference>
<keyword evidence="3 4" id="KW-0833">Ubl conjugation pathway</keyword>
<feature type="compositionally biased region" description="Polar residues" evidence="6">
    <location>
        <begin position="186"/>
        <end position="199"/>
    </location>
</feature>
<dbReference type="Gene3D" id="3.90.1750.10">
    <property type="entry name" value="Hect, E3 ligase catalytic domains"/>
    <property type="match status" value="1"/>
</dbReference>
<dbReference type="Pfam" id="PF00415">
    <property type="entry name" value="RCC1"/>
    <property type="match status" value="2"/>
</dbReference>
<feature type="repeat" description="RCC1" evidence="5">
    <location>
        <begin position="374"/>
        <end position="426"/>
    </location>
</feature>
<evidence type="ECO:0000256" key="6">
    <source>
        <dbReference type="SAM" id="MobiDB-lite"/>
    </source>
</evidence>
<evidence type="ECO:0000313" key="9">
    <source>
        <dbReference type="Proteomes" id="UP001153069"/>
    </source>
</evidence>
<dbReference type="Gene3D" id="3.30.2410.10">
    <property type="entry name" value="Hect, E3 ligase catalytic domain"/>
    <property type="match status" value="1"/>
</dbReference>
<feature type="region of interest" description="Disordered" evidence="6">
    <location>
        <begin position="276"/>
        <end position="298"/>
    </location>
</feature>
<dbReference type="CDD" id="cd00078">
    <property type="entry name" value="HECTc"/>
    <property type="match status" value="1"/>
</dbReference>
<dbReference type="InterPro" id="IPR009091">
    <property type="entry name" value="RCC1/BLIP-II"/>
</dbReference>
<reference evidence="8" key="1">
    <citation type="submission" date="2020-06" db="EMBL/GenBank/DDBJ databases">
        <authorList>
            <consortium name="Plant Systems Biology data submission"/>
        </authorList>
    </citation>
    <scope>NUCLEOTIDE SEQUENCE</scope>
    <source>
        <strain evidence="8">D6</strain>
    </source>
</reference>
<dbReference type="PANTHER" id="PTHR45622">
    <property type="entry name" value="UBIQUITIN-PROTEIN LIGASE E3A-RELATED"/>
    <property type="match status" value="1"/>
</dbReference>
<feature type="compositionally biased region" description="Polar residues" evidence="6">
    <location>
        <begin position="108"/>
        <end position="125"/>
    </location>
</feature>
<dbReference type="InterPro" id="IPR000408">
    <property type="entry name" value="Reg_chr_condens"/>
</dbReference>
<evidence type="ECO:0000256" key="1">
    <source>
        <dbReference type="ARBA" id="ARBA00022679"/>
    </source>
</evidence>
<evidence type="ECO:0000256" key="5">
    <source>
        <dbReference type="PROSITE-ProRule" id="PRU00235"/>
    </source>
</evidence>
<dbReference type="PROSITE" id="PS50237">
    <property type="entry name" value="HECT"/>
    <property type="match status" value="1"/>
</dbReference>
<dbReference type="Pfam" id="PF00632">
    <property type="entry name" value="HECT"/>
    <property type="match status" value="1"/>
</dbReference>
<dbReference type="InterPro" id="IPR000569">
    <property type="entry name" value="HECT_dom"/>
</dbReference>
<protein>
    <submittedName>
        <fullName evidence="8">Probable E3 ubiquitin-protein ligase hulA</fullName>
    </submittedName>
</protein>
<evidence type="ECO:0000256" key="3">
    <source>
        <dbReference type="ARBA" id="ARBA00022786"/>
    </source>
</evidence>
<dbReference type="FunFam" id="3.30.2410.10:FF:000003">
    <property type="entry name" value="probable E3 ubiquitin-protein ligase HERC4 isoform X1"/>
    <property type="match status" value="1"/>
</dbReference>
<organism evidence="8 9">
    <name type="scientific">Seminavis robusta</name>
    <dbReference type="NCBI Taxonomy" id="568900"/>
    <lineage>
        <taxon>Eukaryota</taxon>
        <taxon>Sar</taxon>
        <taxon>Stramenopiles</taxon>
        <taxon>Ochrophyta</taxon>
        <taxon>Bacillariophyta</taxon>
        <taxon>Bacillariophyceae</taxon>
        <taxon>Bacillariophycidae</taxon>
        <taxon>Naviculales</taxon>
        <taxon>Naviculaceae</taxon>
        <taxon>Seminavis</taxon>
    </lineage>
</organism>
<dbReference type="Gene3D" id="2.130.10.30">
    <property type="entry name" value="Regulator of chromosome condensation 1/beta-lactamase-inhibitor protein II"/>
    <property type="match status" value="2"/>
</dbReference>
<dbReference type="PROSITE" id="PS50012">
    <property type="entry name" value="RCC1_3"/>
    <property type="match status" value="3"/>
</dbReference>
<evidence type="ECO:0000259" key="7">
    <source>
        <dbReference type="PROSITE" id="PS50237"/>
    </source>
</evidence>
<dbReference type="PRINTS" id="PR00633">
    <property type="entry name" value="RCCNDNSATION"/>
</dbReference>
<dbReference type="OrthoDB" id="8068875at2759"/>
<dbReference type="PANTHER" id="PTHR45622:SF60">
    <property type="entry name" value="UBIQUITIN-PROTEIN LIGASE E3A"/>
    <property type="match status" value="1"/>
</dbReference>
<dbReference type="SMART" id="SM00119">
    <property type="entry name" value="HECTc"/>
    <property type="match status" value="1"/>
</dbReference>
<dbReference type="GO" id="GO:0061630">
    <property type="term" value="F:ubiquitin protein ligase activity"/>
    <property type="evidence" value="ECO:0007669"/>
    <property type="project" value="TreeGrafter"/>
</dbReference>
<proteinExistence type="predicted"/>
<dbReference type="Proteomes" id="UP001153069">
    <property type="component" value="Unassembled WGS sequence"/>
</dbReference>
<gene>
    <name evidence="8" type="ORF">SEMRO_913_G219430.1</name>
</gene>
<dbReference type="SUPFAM" id="SSF56204">
    <property type="entry name" value="Hect, E3 ligase catalytic domain"/>
    <property type="match status" value="1"/>
</dbReference>
<sequence length="1383" mass="150863">MTQPPPSEAEELNAELTNLEASLEAPHLNRGRAVFNSIASGLSNLGRRIDEALSNSTNSANRRLRERLSTARLAHSSRRPLEVVRQSQHAQSTRQLPSNPRRGAANATRPTQSLPVQSLPRNSPRASSILMASRARSIGNLNPTSATVPGGTTNNDSGVIVEGEEDELFSRELHEQASKRARTTIRESTTSPSSNTIDTNLDDDTAEIPTIPSKVLLTRAQSQNTLNTSIVSVLSQDSMVEAVEVALSPSSQQQEPEQGLPGSQIYSWGLDGLLSLHDDDSPRTDPPSSKLEKTSRLGRAGAPAIVSVAMGEHHTACVTQSGGVYVCGKNEKGCLGLSVAACPKPSRLEGALMSQTILQVSCGLDHTAAVTANGAVLSWGSNQQGQLGHRNKTPADFCAPQAMMLASHQAAAVACGHYFTLVLTNRMCVLACGVDYIAPHGSPVPASIPALIGLPLVFVAAGHNHAVVLTSNGTAFAWGVNDSMCCGRSYPNCFSVPVEMQLPDTTDTTKSNALRSSLTTCSSNSTQPRKKHPFRNWANKWQPNNNLILAPQHPVSESVMSIADDVAICQAACGLNHTVLVTRSGRLLVYGNTKDEAPCPAQAVNHPDGSPSLFVTAEAGSSYNLLLDNHGDVWHMGHHDDNPRCVLRGKGILSIAAGGEGNAIAIAQGAVTPRGSTVRRFFSLTGNNNNVNNLLTNEISSSNKAINSTNELTVRVAKNLDELVDSLALESKRGSLVAPRHGGSHELTAAAEISKRTEELLQNPAVMNSLFFGPSELNNMYTKLMSISGTDTATQRTLLAAMERGIQKGLDSLLPEDPDHGRMIYPEAVRCLLVYIRFFDRPPQLDNDEQSIFEKFDSRGTLISSLMETILSLPFEGYQAFLKWATSLYNSELYIQNLVKPLLFQLEKSCRVTVDSDQVMHTSMSVGAVPLIVSVLQWLYNASERLGIAKPEDFTCTVFDKIPVEALYHDLSMLKKARESPQGVTQFYICESPFLFSPGTKRNLLKMENQIEMFKAAYSDGAALNLATGEVSVDAFFKLEIDRDDMLKQTFAAINKAKPSDLRKSLRVKFRGEEGVDAGGVTKEFFQLLSEELFDVNTSMWVSDENNTTWFNSNNLWEDVRYELTGILVGLALYNSVLLDVNFPMAVYRKLLGFPLGLEDMFDLELKRSFQQVLDYEGDDVEDIFCLSFEVTWTDDLGEEQKRELKPGGSGIPVTSENKEEYVRLYVSWLLVDSIYPQWTSFETGVLRVLEGSSIGLCRPDEVELLVVGSPELDFDALEANTTYEGGYDENSETVKCLWRFVKSMDLESQTNFLKFATGSPKAPIGGLGGLNFKIQRAGPDSQQLPTTHTCFNTLILPDYGTDEKLSELLGRAIVECEGFGLE</sequence>
<accession>A0A9N8EDD5</accession>
<feature type="domain" description="HECT" evidence="7">
    <location>
        <begin position="1058"/>
        <end position="1383"/>
    </location>
</feature>
<dbReference type="Pfam" id="PF13540">
    <property type="entry name" value="RCC1_2"/>
    <property type="match status" value="1"/>
</dbReference>
<evidence type="ECO:0000256" key="4">
    <source>
        <dbReference type="PROSITE-ProRule" id="PRU00104"/>
    </source>
</evidence>
<dbReference type="PROSITE" id="PS00626">
    <property type="entry name" value="RCC1_2"/>
    <property type="match status" value="3"/>
</dbReference>
<dbReference type="SUPFAM" id="SSF50985">
    <property type="entry name" value="RCC1/BLIP-II"/>
    <property type="match status" value="2"/>
</dbReference>